<keyword evidence="7 8" id="KW-0694">RNA-binding</keyword>
<sequence length="702" mass="79225">MNTNKILRLLKRPLKIDEIKNFFPQTSKKELFAALDELIASGEIVKNKKNRYALSSHFGCVSGTFLSTSRGFAFVEPDEKKDDEKDIYIRAGANLGAWHGDHVLVRLTNTRSFKGKKGQEGEVVKILNRATTEVIGSIKKQRKSFILVPNSNKYPTMLIPKAHMSNARVGDSVAAKIMFYGDRRVLPQASVTKVFGKNGAMEASIAAILHENGITVPFPDEVLSEAKSFSDKIPPNSIHGRKDLRGELIFTIDGDEAKDFDDAVSLEKLENGNLLLGVHIADVSHYVTKCSQLDNEAFYRGTSVYYPAHVVPMLPFELSAGLCSLRPNEYRLAFSVFMELKPNGQKVKSHFYKSVICSKARMTYRNVNLILNDDKELCEKYAFLVDNVKEMGILADTLHKRRIARGALELDIPEPEILTDETGEPVSLSYRARERAERMIEEFMLIANETVAEYMENNNYPTVYRVHENPDPQKLRVFAEFARPFGHKIDASKPNDTHQFQLVLDAVKNDPKQKALPTLLLRSLARARYCDENLGHYGLQAKYYLHFTSPIRRYPDLITHRMLTRALENDTFTASDIITVDNAASQSTARELAADNAERTIDRLYIAAYMERFLGEVFDAEISGVQSFGVFVTLPNSAEGLVRIESLAGYYEYDEERMQLIGKNGVILTMGTPIKVRLIRADRISGQIDFAPAEEQEKLCQH</sequence>
<evidence type="ECO:0000259" key="9">
    <source>
        <dbReference type="PROSITE" id="PS50126"/>
    </source>
</evidence>
<dbReference type="InterPro" id="IPR003029">
    <property type="entry name" value="S1_domain"/>
</dbReference>
<dbReference type="Pfam" id="PF00773">
    <property type="entry name" value="RNB"/>
    <property type="match status" value="1"/>
</dbReference>
<dbReference type="InterPro" id="IPR022966">
    <property type="entry name" value="RNase_II/R_CS"/>
</dbReference>
<comment type="subcellular location">
    <subcellularLocation>
        <location evidence="2 8">Cytoplasm</location>
    </subcellularLocation>
</comment>
<dbReference type="InterPro" id="IPR050180">
    <property type="entry name" value="RNR_Ribonuclease"/>
</dbReference>
<evidence type="ECO:0000256" key="1">
    <source>
        <dbReference type="ARBA" id="ARBA00001849"/>
    </source>
</evidence>
<dbReference type="SMART" id="SM00955">
    <property type="entry name" value="RNB"/>
    <property type="match status" value="1"/>
</dbReference>
<dbReference type="Pfam" id="PF00575">
    <property type="entry name" value="S1"/>
    <property type="match status" value="1"/>
</dbReference>
<keyword evidence="6 8" id="KW-0269">Exonuclease</keyword>
<evidence type="ECO:0000256" key="2">
    <source>
        <dbReference type="ARBA" id="ARBA00004496"/>
    </source>
</evidence>
<comment type="catalytic activity">
    <reaction evidence="1 8">
        <text>Exonucleolytic cleavage in the 3'- to 5'-direction to yield nucleoside 5'-phosphates.</text>
        <dbReference type="EC" id="3.1.13.1"/>
    </reaction>
</comment>
<dbReference type="GO" id="GO:0005829">
    <property type="term" value="C:cytosol"/>
    <property type="evidence" value="ECO:0007669"/>
    <property type="project" value="TreeGrafter"/>
</dbReference>
<dbReference type="Proteomes" id="UP000886808">
    <property type="component" value="Unassembled WGS sequence"/>
</dbReference>
<reference evidence="10" key="1">
    <citation type="journal article" date="2021" name="PeerJ">
        <title>Extensive microbial diversity within the chicken gut microbiome revealed by metagenomics and culture.</title>
        <authorList>
            <person name="Gilroy R."/>
            <person name="Ravi A."/>
            <person name="Getino M."/>
            <person name="Pursley I."/>
            <person name="Horton D.L."/>
            <person name="Alikhan N.F."/>
            <person name="Baker D."/>
            <person name="Gharbi K."/>
            <person name="Hall N."/>
            <person name="Watson M."/>
            <person name="Adriaenssens E.M."/>
            <person name="Foster-Nyarko E."/>
            <person name="Jarju S."/>
            <person name="Secka A."/>
            <person name="Antonio M."/>
            <person name="Oren A."/>
            <person name="Chaudhuri R.R."/>
            <person name="La Ragione R."/>
            <person name="Hildebrand F."/>
            <person name="Pallen M.J."/>
        </authorList>
    </citation>
    <scope>NUCLEOTIDE SEQUENCE</scope>
    <source>
        <strain evidence="10">CHK193-4272</strain>
    </source>
</reference>
<dbReference type="InterPro" id="IPR012340">
    <property type="entry name" value="NA-bd_OB-fold"/>
</dbReference>
<protein>
    <recommendedName>
        <fullName evidence="8">Ribonuclease R</fullName>
        <shortName evidence="8">RNase R</shortName>
        <ecNumber evidence="8">3.1.13.1</ecNumber>
    </recommendedName>
</protein>
<comment type="similarity">
    <text evidence="8">Belongs to the RNR ribonuclease family. RNase R subfamily.</text>
</comment>
<dbReference type="EC" id="3.1.13.1" evidence="8"/>
<dbReference type="SMART" id="SM00357">
    <property type="entry name" value="CSP"/>
    <property type="match status" value="1"/>
</dbReference>
<dbReference type="CDD" id="cd04471">
    <property type="entry name" value="S1_RNase_R"/>
    <property type="match status" value="1"/>
</dbReference>
<evidence type="ECO:0000313" key="10">
    <source>
        <dbReference type="EMBL" id="HIV62978.1"/>
    </source>
</evidence>
<dbReference type="AlphaFoldDB" id="A0A9D1PK84"/>
<dbReference type="Pfam" id="PF08206">
    <property type="entry name" value="OB_RNB"/>
    <property type="match status" value="1"/>
</dbReference>
<gene>
    <name evidence="8 10" type="primary">rnr</name>
    <name evidence="10" type="ORF">H9746_09120</name>
</gene>
<dbReference type="PANTHER" id="PTHR23355">
    <property type="entry name" value="RIBONUCLEASE"/>
    <property type="match status" value="1"/>
</dbReference>
<dbReference type="InterPro" id="IPR001900">
    <property type="entry name" value="RNase_II/R"/>
</dbReference>
<evidence type="ECO:0000256" key="5">
    <source>
        <dbReference type="ARBA" id="ARBA00022801"/>
    </source>
</evidence>
<dbReference type="HAMAP" id="MF_01895">
    <property type="entry name" value="RNase_R"/>
    <property type="match status" value="1"/>
</dbReference>
<dbReference type="NCBIfam" id="TIGR02063">
    <property type="entry name" value="RNase_R"/>
    <property type="match status" value="1"/>
</dbReference>
<dbReference type="PANTHER" id="PTHR23355:SF9">
    <property type="entry name" value="DIS3-LIKE EXONUCLEASE 2"/>
    <property type="match status" value="1"/>
</dbReference>
<dbReference type="NCBIfam" id="TIGR00358">
    <property type="entry name" value="3_prime_RNase"/>
    <property type="match status" value="1"/>
</dbReference>
<keyword evidence="5 8" id="KW-0378">Hydrolase</keyword>
<proteinExistence type="inferred from homology"/>
<dbReference type="GO" id="GO:0006402">
    <property type="term" value="P:mRNA catabolic process"/>
    <property type="evidence" value="ECO:0007669"/>
    <property type="project" value="TreeGrafter"/>
</dbReference>
<dbReference type="InterPro" id="IPR011129">
    <property type="entry name" value="CSD"/>
</dbReference>
<evidence type="ECO:0000256" key="4">
    <source>
        <dbReference type="ARBA" id="ARBA00022722"/>
    </source>
</evidence>
<dbReference type="InterPro" id="IPR011805">
    <property type="entry name" value="RNase_R"/>
</dbReference>
<dbReference type="InterPro" id="IPR004476">
    <property type="entry name" value="RNase_II/RNase_R"/>
</dbReference>
<keyword evidence="4 8" id="KW-0540">Nuclease</keyword>
<dbReference type="Pfam" id="PF17876">
    <property type="entry name" value="CSD2"/>
    <property type="match status" value="1"/>
</dbReference>
<dbReference type="PROSITE" id="PS01175">
    <property type="entry name" value="RIBONUCLEASE_II"/>
    <property type="match status" value="1"/>
</dbReference>
<dbReference type="Gene3D" id="2.40.50.140">
    <property type="entry name" value="Nucleic acid-binding proteins"/>
    <property type="match status" value="2"/>
</dbReference>
<dbReference type="GO" id="GO:0003723">
    <property type="term" value="F:RNA binding"/>
    <property type="evidence" value="ECO:0007669"/>
    <property type="project" value="UniProtKB-UniRule"/>
</dbReference>
<feature type="domain" description="S1 motif" evidence="9">
    <location>
        <begin position="615"/>
        <end position="693"/>
    </location>
</feature>
<dbReference type="InterPro" id="IPR013223">
    <property type="entry name" value="RNase_B_OB_dom"/>
</dbReference>
<evidence type="ECO:0000313" key="11">
    <source>
        <dbReference type="Proteomes" id="UP000886808"/>
    </source>
</evidence>
<accession>A0A9D1PK84</accession>
<evidence type="ECO:0000256" key="6">
    <source>
        <dbReference type="ARBA" id="ARBA00022839"/>
    </source>
</evidence>
<evidence type="ECO:0000256" key="3">
    <source>
        <dbReference type="ARBA" id="ARBA00022490"/>
    </source>
</evidence>
<dbReference type="InterPro" id="IPR040476">
    <property type="entry name" value="CSD2"/>
</dbReference>
<evidence type="ECO:0000256" key="8">
    <source>
        <dbReference type="HAMAP-Rule" id="MF_01895"/>
    </source>
</evidence>
<name>A0A9D1PK84_9FIRM</name>
<comment type="caution">
    <text evidence="10">The sequence shown here is derived from an EMBL/GenBank/DDBJ whole genome shotgun (WGS) entry which is preliminary data.</text>
</comment>
<reference evidence="10" key="2">
    <citation type="submission" date="2021-04" db="EMBL/GenBank/DDBJ databases">
        <authorList>
            <person name="Gilroy R."/>
        </authorList>
    </citation>
    <scope>NUCLEOTIDE SEQUENCE</scope>
    <source>
        <strain evidence="10">CHK193-4272</strain>
    </source>
</reference>
<dbReference type="SUPFAM" id="SSF50249">
    <property type="entry name" value="Nucleic acid-binding proteins"/>
    <property type="match status" value="4"/>
</dbReference>
<comment type="function">
    <text evidence="8">3'-5' exoribonuclease that releases 5'-nucleoside monophosphates and is involved in maturation of structured RNAs.</text>
</comment>
<dbReference type="PROSITE" id="PS50126">
    <property type="entry name" value="S1"/>
    <property type="match status" value="1"/>
</dbReference>
<organism evidence="10 11">
    <name type="scientific">Candidatus Butyricicoccus avistercoris</name>
    <dbReference type="NCBI Taxonomy" id="2838518"/>
    <lineage>
        <taxon>Bacteria</taxon>
        <taxon>Bacillati</taxon>
        <taxon>Bacillota</taxon>
        <taxon>Clostridia</taxon>
        <taxon>Eubacteriales</taxon>
        <taxon>Butyricicoccaceae</taxon>
        <taxon>Butyricicoccus</taxon>
    </lineage>
</organism>
<evidence type="ECO:0000256" key="7">
    <source>
        <dbReference type="ARBA" id="ARBA00022884"/>
    </source>
</evidence>
<keyword evidence="3 8" id="KW-0963">Cytoplasm</keyword>
<dbReference type="EMBL" id="DXIE01000053">
    <property type="protein sequence ID" value="HIV62978.1"/>
    <property type="molecule type" value="Genomic_DNA"/>
</dbReference>
<dbReference type="GO" id="GO:0008859">
    <property type="term" value="F:exoribonuclease II activity"/>
    <property type="evidence" value="ECO:0007669"/>
    <property type="project" value="UniProtKB-UniRule"/>
</dbReference>